<reference evidence="1 2" key="3">
    <citation type="submission" date="2019-11" db="EMBL/GenBank/DDBJ databases">
        <title>A de novo genome assembly of a pear dwarfing rootstock.</title>
        <authorList>
            <person name="Wang F."/>
            <person name="Wang J."/>
            <person name="Li S."/>
            <person name="Zhang Y."/>
            <person name="Fang M."/>
            <person name="Ma L."/>
            <person name="Zhao Y."/>
            <person name="Jiang S."/>
        </authorList>
    </citation>
    <scope>NUCLEOTIDE SEQUENCE [LARGE SCALE GENOMIC DNA]</scope>
    <source>
        <strain evidence="1">S2</strain>
        <tissue evidence="1">Leaf</tissue>
    </source>
</reference>
<sequence>MLIKGNKEKGRWEAEKGETVKDNVVVKKVYNTNQMDGKKGLEKERNGKFVEEVKKGKHFNESKRVEKGKHVEDENVEVKKWVSFNGSKVKMESGNE</sequence>
<gene>
    <name evidence="1" type="ORF">D8674_024983</name>
</gene>
<reference evidence="1 2" key="1">
    <citation type="submission" date="2019-09" db="EMBL/GenBank/DDBJ databases">
        <authorList>
            <person name="Ou C."/>
        </authorList>
    </citation>
    <scope>NUCLEOTIDE SEQUENCE [LARGE SCALE GENOMIC DNA]</scope>
    <source>
        <strain evidence="1">S2</strain>
        <tissue evidence="1">Leaf</tissue>
    </source>
</reference>
<comment type="caution">
    <text evidence="1">The sequence shown here is derived from an EMBL/GenBank/DDBJ whole genome shotgun (WGS) entry which is preliminary data.</text>
</comment>
<name>A0A5N5H9F0_9ROSA</name>
<evidence type="ECO:0000313" key="1">
    <source>
        <dbReference type="EMBL" id="KAB2622801.1"/>
    </source>
</evidence>
<proteinExistence type="predicted"/>
<dbReference type="AlphaFoldDB" id="A0A5N5H9F0"/>
<organism evidence="1 2">
    <name type="scientific">Pyrus ussuriensis x Pyrus communis</name>
    <dbReference type="NCBI Taxonomy" id="2448454"/>
    <lineage>
        <taxon>Eukaryota</taxon>
        <taxon>Viridiplantae</taxon>
        <taxon>Streptophyta</taxon>
        <taxon>Embryophyta</taxon>
        <taxon>Tracheophyta</taxon>
        <taxon>Spermatophyta</taxon>
        <taxon>Magnoliopsida</taxon>
        <taxon>eudicotyledons</taxon>
        <taxon>Gunneridae</taxon>
        <taxon>Pentapetalae</taxon>
        <taxon>rosids</taxon>
        <taxon>fabids</taxon>
        <taxon>Rosales</taxon>
        <taxon>Rosaceae</taxon>
        <taxon>Amygdaloideae</taxon>
        <taxon>Maleae</taxon>
        <taxon>Pyrus</taxon>
    </lineage>
</organism>
<evidence type="ECO:0000313" key="2">
    <source>
        <dbReference type="Proteomes" id="UP000327157"/>
    </source>
</evidence>
<dbReference type="Proteomes" id="UP000327157">
    <property type="component" value="Chromosome 4"/>
</dbReference>
<accession>A0A5N5H9F0</accession>
<keyword evidence="2" id="KW-1185">Reference proteome</keyword>
<reference evidence="2" key="2">
    <citation type="submission" date="2019-10" db="EMBL/GenBank/DDBJ databases">
        <title>A de novo genome assembly of a pear dwarfing rootstock.</title>
        <authorList>
            <person name="Wang F."/>
            <person name="Wang J."/>
            <person name="Li S."/>
            <person name="Zhang Y."/>
            <person name="Fang M."/>
            <person name="Ma L."/>
            <person name="Zhao Y."/>
            <person name="Jiang S."/>
        </authorList>
    </citation>
    <scope>NUCLEOTIDE SEQUENCE [LARGE SCALE GENOMIC DNA]</scope>
</reference>
<dbReference type="EMBL" id="SMOL01000231">
    <property type="protein sequence ID" value="KAB2622801.1"/>
    <property type="molecule type" value="Genomic_DNA"/>
</dbReference>
<protein>
    <submittedName>
        <fullName evidence="1">Axoneme-associated protein-like</fullName>
    </submittedName>
</protein>